<proteinExistence type="predicted"/>
<dbReference type="PANTHER" id="PTHR30237">
    <property type="entry name" value="MURAMOYLTETRAPEPTIDE CARBOXYPEPTIDASE"/>
    <property type="match status" value="1"/>
</dbReference>
<dbReference type="InterPro" id="IPR027461">
    <property type="entry name" value="Carboxypeptidase_A_C_sf"/>
</dbReference>
<dbReference type="SUPFAM" id="SSF141986">
    <property type="entry name" value="LD-carboxypeptidase A C-terminal domain-like"/>
    <property type="match status" value="1"/>
</dbReference>
<accession>A0A2K9LW82</accession>
<dbReference type="InterPro" id="IPR003507">
    <property type="entry name" value="S66_fam"/>
</dbReference>
<name>A0A2K9LW82_SPISQ</name>
<organism evidence="1 2">
    <name type="scientific">Spiroplasma monobiae MQ-1</name>
    <dbReference type="NCBI Taxonomy" id="1336748"/>
    <lineage>
        <taxon>Bacteria</taxon>
        <taxon>Bacillati</taxon>
        <taxon>Mycoplasmatota</taxon>
        <taxon>Mollicutes</taxon>
        <taxon>Entomoplasmatales</taxon>
        <taxon>Spiroplasmataceae</taxon>
        <taxon>Spiroplasma</taxon>
    </lineage>
</organism>
<dbReference type="RefSeq" id="WP_158637896.1">
    <property type="nucleotide sequence ID" value="NZ_CP025543.1"/>
</dbReference>
<evidence type="ECO:0008006" key="3">
    <source>
        <dbReference type="Google" id="ProtNLM"/>
    </source>
</evidence>
<dbReference type="OrthoDB" id="9807329at2"/>
<dbReference type="Proteomes" id="UP000234790">
    <property type="component" value="Chromosome"/>
</dbReference>
<gene>
    <name evidence="1" type="ORF">SMONO_v1c03960</name>
</gene>
<evidence type="ECO:0000313" key="1">
    <source>
        <dbReference type="EMBL" id="AUM62645.1"/>
    </source>
</evidence>
<dbReference type="EMBL" id="CP025543">
    <property type="protein sequence ID" value="AUM62645.1"/>
    <property type="molecule type" value="Genomic_DNA"/>
</dbReference>
<sequence length="282" mass="32330">MKIAAFNIIDSIEESDINDFKQSVEFFQGKGFNVLVPNDSYTENKEQEIKEDFERLIDRKPLIAIPTFCKKNEINFIKKVNWKKISKSQTIFCGNSFVTPFLNSIIKFTNNTVLYGPNFISNFNLDSKETIYIDLIQKSTKQNKLEELNTQSAKFFGKKVVKGNLVGGEINSYIEMYSTGYINKVSKKDVLLIDGIFETKKDVEEVIEKLTKLKIINKLKAIIICESVMENQELLESFLLGFKKIAKANLVAGIKGMMSEDIEIVKLNREVIIDFKNNKITQ</sequence>
<dbReference type="KEGG" id="smoo:SMONO_v1c03960"/>
<dbReference type="Gene3D" id="3.50.30.60">
    <property type="entry name" value="LD-carboxypeptidase A C-terminal domain-like"/>
    <property type="match status" value="1"/>
</dbReference>
<reference evidence="1 2" key="1">
    <citation type="submission" date="2017-12" db="EMBL/GenBank/DDBJ databases">
        <title>Complete genome sequence of Spiroplasma monobiae MQ-1 (ATCC 33825).</title>
        <authorList>
            <person name="Tsai Y.-M."/>
            <person name="Lo W.-S."/>
            <person name="Wu P.-S."/>
            <person name="Cho S.-T."/>
            <person name="Kuo C.-H."/>
        </authorList>
    </citation>
    <scope>NUCLEOTIDE SEQUENCE [LARGE SCALE GENOMIC DNA]</scope>
    <source>
        <strain evidence="1 2">MQ-1</strain>
    </source>
</reference>
<dbReference type="AlphaFoldDB" id="A0A2K9LW82"/>
<dbReference type="PANTHER" id="PTHR30237:SF5">
    <property type="entry name" value="CARBOXYPEPTIDASE VC_A0337-RELATED"/>
    <property type="match status" value="1"/>
</dbReference>
<keyword evidence="2" id="KW-1185">Reference proteome</keyword>
<evidence type="ECO:0000313" key="2">
    <source>
        <dbReference type="Proteomes" id="UP000234790"/>
    </source>
</evidence>
<protein>
    <recommendedName>
        <fullName evidence="3">LD-carboxypeptidase C-terminal domain-containing protein</fullName>
    </recommendedName>
</protein>